<organism evidence="2 3">
    <name type="scientific">Halorubrum halodurans</name>
    <dbReference type="NCBI Taxonomy" id="1383851"/>
    <lineage>
        <taxon>Archaea</taxon>
        <taxon>Methanobacteriati</taxon>
        <taxon>Methanobacteriota</taxon>
        <taxon>Stenosarchaea group</taxon>
        <taxon>Halobacteria</taxon>
        <taxon>Halobacteriales</taxon>
        <taxon>Haloferacaceae</taxon>
        <taxon>Halorubrum</taxon>
    </lineage>
</organism>
<keyword evidence="3" id="KW-1185">Reference proteome</keyword>
<dbReference type="AlphaFoldDB" id="A0A256IQZ3"/>
<accession>A0A256IQZ3</accession>
<reference evidence="2 3" key="1">
    <citation type="journal article" date="2014" name="Front. Microbiol.">
        <title>Population and genomic analysis of the genus Halorubrum.</title>
        <authorList>
            <person name="Fullmer M.S."/>
            <person name="Soucy S.M."/>
            <person name="Swithers K.S."/>
            <person name="Makkay A.M."/>
            <person name="Wheeler R."/>
            <person name="Ventosa A."/>
            <person name="Gogarten J.P."/>
            <person name="Papke R.T."/>
        </authorList>
    </citation>
    <scope>NUCLEOTIDE SEQUENCE [LARGE SCALE GENOMIC DNA]</scope>
    <source>
        <strain evidence="2 3">Cb34</strain>
    </source>
</reference>
<dbReference type="RefSeq" id="WP_094529963.1">
    <property type="nucleotide sequence ID" value="NZ_NHPJ01000030.1"/>
</dbReference>
<gene>
    <name evidence="2" type="ORF">DJ70_02735</name>
</gene>
<dbReference type="Pfam" id="PF25942">
    <property type="entry name" value="Ig_halo"/>
    <property type="match status" value="1"/>
</dbReference>
<proteinExistence type="predicted"/>
<dbReference type="EMBL" id="NHPJ01000030">
    <property type="protein sequence ID" value="OYR58557.1"/>
    <property type="molecule type" value="Genomic_DNA"/>
</dbReference>
<comment type="caution">
    <text evidence="2">The sequence shown here is derived from an EMBL/GenBank/DDBJ whole genome shotgun (WGS) entry which is preliminary data.</text>
</comment>
<name>A0A256IQZ3_9EURY</name>
<dbReference type="OrthoDB" id="216726at2157"/>
<evidence type="ECO:0000313" key="3">
    <source>
        <dbReference type="Proteomes" id="UP000216308"/>
    </source>
</evidence>
<evidence type="ECO:0000313" key="2">
    <source>
        <dbReference type="EMBL" id="OYR58557.1"/>
    </source>
</evidence>
<dbReference type="Proteomes" id="UP000216308">
    <property type="component" value="Unassembled WGS sequence"/>
</dbReference>
<protein>
    <recommendedName>
        <fullName evidence="1">Ig-like domain-containing protein</fullName>
    </recommendedName>
</protein>
<sequence>MAPPSPSNFLHAASTTDANTRWRLESEDLHVRNHDRRTEHDVRIAIRRDGEVCHRAEYHLLSDQSGSSVNLLAAGEYAVTAAVDDGEPETATVRVSDDPNETIVVEIINGGVRISEGVN</sequence>
<feature type="domain" description="Ig-like" evidence="1">
    <location>
        <begin position="38"/>
        <end position="116"/>
    </location>
</feature>
<evidence type="ECO:0000259" key="1">
    <source>
        <dbReference type="Pfam" id="PF25942"/>
    </source>
</evidence>
<dbReference type="InterPro" id="IPR058929">
    <property type="entry name" value="Ig_halo"/>
</dbReference>